<accession>A0A6N7L0Y4</accession>
<evidence type="ECO:0000313" key="1">
    <source>
        <dbReference type="EMBL" id="MQS17400.1"/>
    </source>
</evidence>
<dbReference type="Proteomes" id="UP000450000">
    <property type="component" value="Unassembled WGS sequence"/>
</dbReference>
<dbReference type="OrthoDB" id="3327548at2"/>
<gene>
    <name evidence="1" type="ORF">F7Q99_35770</name>
</gene>
<sequence length="1233" mass="132801">MATAQQPTSAQHRRVRWKHIDQALARYSTESLVVLLETALGSPGCSRFHDHLLLLWTRVLRSPARSGERACAEDLPGLVETLVRAAPGRGTLTEAEPNDPRALVRYEVAGERLLVHPGQLDHPMMFLRCAELTARAVDESVLAVHGFTLTDVLELVLRCTDRLVSGLAPAWPEVYDDRSAQDIACGISPGEYDAAQELADLDPAEIAAACREPDRAAHALAWLTSDITAMPLRYHPRAPLLGPVLAVVAHGRRQLVPASAMLNSFAAALERLTTQVPNGPATEERLQALTVDRVAQLLGLDGAPTRPGPVCVISSPTHRYDIAVVSALADGLLSARVEEGRAKLAEQPTGRGRLVVYGGPRVLGPELIRDTCYLHVEELAEILADAEGNPALLALFVLELTEHPGVDAVFHHEPLDAWSAWSRAGTLLLPGPPRNEVAVVPAARVDLTWQRAAAWARPDDVLATVGLQPALHWRFAHLVDPDPGVPGTHADLLQPGPGEVLVRVSTDPPMAIIARPGRGHDAVLDLAAMTGLADSIRTTVTGCPLVAEHFTLPDGAPVVMQLTGTARSYRPPATGPGGDEPDAGEWLPLHTGADPDRAWIGIDFDLTLLAAFTGDAHQGHRVLGRLLHHLIEQLRRGRSAGDGTDSEAFAEAWNTAHPVLRLTGTTTFWPATAPHYTLPRSRHLHARALRSAAAAVRRADVPVGAWHGADAYARGGPAEQLLRALEDELTRQIRSHQPDLVDELARQLNAAWSTRTRGHHEVTVNLAAPWAQNWAPEAGRRQADAATATSALQLLLQQAVTAPPTGRRPVDVLAVAELVALAELVLHCGTTAVAAARRLHDLHLEIHASGVFTLTDTDQARTADPDAELLHLSFDAQAYQHARQQHFITQAATAAPEHLDPAAVFATLGTRVRVDFTAPRLPAGSQLAAADQLLQQHWGFGFAALGAVLATAADWPTATDGIAAVTAEDLVHETATWAALPERELAAAVDRLRLHSANAAPAGAHAYTEVERRIRPATHPLIEHGGRLLLLPWLLHTSQELYAAYLHEGRLPHPDLPRPVGDALRRHRQQLDERLEADIKAVARAAGLPHRFRLLEKTAAQLGIPGLIGEIDLLVADPATRRLWVIEAKNPEGAVAPHALLQHVQRFTARYRDKLLAKAATITAHADAAARACQAPGDLNWDVIPLMVTRTIEPAGFVADPKVAFTIADHLAQVLTSPARPRPGWNSPDEGKS</sequence>
<comment type="caution">
    <text evidence="1">The sequence shown here is derived from an EMBL/GenBank/DDBJ whole genome shotgun (WGS) entry which is preliminary data.</text>
</comment>
<protein>
    <submittedName>
        <fullName evidence="1">Uncharacterized protein</fullName>
    </submittedName>
</protein>
<keyword evidence="2" id="KW-1185">Reference proteome</keyword>
<dbReference type="RefSeq" id="WP_153470174.1">
    <property type="nucleotide sequence ID" value="NZ_WBOF01000004.1"/>
</dbReference>
<evidence type="ECO:0000313" key="2">
    <source>
        <dbReference type="Proteomes" id="UP000450000"/>
    </source>
</evidence>
<name>A0A6N7L0Y4_9ACTN</name>
<reference evidence="1 2" key="1">
    <citation type="submission" date="2019-09" db="EMBL/GenBank/DDBJ databases">
        <title>Genome Sequences of Streptomyces kaniharaensis ATCC 21070.</title>
        <authorList>
            <person name="Zhu W."/>
            <person name="De Crecy-Lagard V."/>
            <person name="Richards N.G."/>
        </authorList>
    </citation>
    <scope>NUCLEOTIDE SEQUENCE [LARGE SCALE GENOMIC DNA]</scope>
    <source>
        <strain evidence="1 2">SF-557</strain>
    </source>
</reference>
<organism evidence="1 2">
    <name type="scientific">Streptomyces kaniharaensis</name>
    <dbReference type="NCBI Taxonomy" id="212423"/>
    <lineage>
        <taxon>Bacteria</taxon>
        <taxon>Bacillati</taxon>
        <taxon>Actinomycetota</taxon>
        <taxon>Actinomycetes</taxon>
        <taxon>Kitasatosporales</taxon>
        <taxon>Streptomycetaceae</taxon>
        <taxon>Streptomyces</taxon>
    </lineage>
</organism>
<proteinExistence type="predicted"/>
<dbReference type="AlphaFoldDB" id="A0A6N7L0Y4"/>
<dbReference type="EMBL" id="WBOF01000004">
    <property type="protein sequence ID" value="MQS17400.1"/>
    <property type="molecule type" value="Genomic_DNA"/>
</dbReference>